<evidence type="ECO:0000259" key="2">
    <source>
        <dbReference type="Pfam" id="PF25023"/>
    </source>
</evidence>
<dbReference type="InterPro" id="IPR056823">
    <property type="entry name" value="TEN-like_YD-shell"/>
</dbReference>
<accession>A0ABQ4FIP9</accession>
<comment type="caution">
    <text evidence="3">The sequence shown here is derived from an EMBL/GenBank/DDBJ whole genome shotgun (WGS) entry which is preliminary data.</text>
</comment>
<evidence type="ECO:0000313" key="4">
    <source>
        <dbReference type="Proteomes" id="UP000651728"/>
    </source>
</evidence>
<dbReference type="EMBL" id="BOOB01000038">
    <property type="protein sequence ID" value="GIH34706.1"/>
    <property type="molecule type" value="Genomic_DNA"/>
</dbReference>
<dbReference type="InterPro" id="IPR050708">
    <property type="entry name" value="T6SS_VgrG/RHS"/>
</dbReference>
<proteinExistence type="predicted"/>
<dbReference type="PANTHER" id="PTHR32305">
    <property type="match status" value="1"/>
</dbReference>
<keyword evidence="1" id="KW-0677">Repeat</keyword>
<reference evidence="3 4" key="1">
    <citation type="submission" date="2021-01" db="EMBL/GenBank/DDBJ databases">
        <title>Whole genome shotgun sequence of Microbispora amethystogenes NBRC 101907.</title>
        <authorList>
            <person name="Komaki H."/>
            <person name="Tamura T."/>
        </authorList>
    </citation>
    <scope>NUCLEOTIDE SEQUENCE [LARGE SCALE GENOMIC DNA]</scope>
    <source>
        <strain evidence="3 4">NBRC 101907</strain>
    </source>
</reference>
<dbReference type="PANTHER" id="PTHR32305:SF17">
    <property type="entry name" value="TRNA NUCLEASE WAPA"/>
    <property type="match status" value="1"/>
</dbReference>
<dbReference type="Pfam" id="PF25023">
    <property type="entry name" value="TEN_YD-shell"/>
    <property type="match status" value="1"/>
</dbReference>
<dbReference type="Proteomes" id="UP000651728">
    <property type="component" value="Unassembled WGS sequence"/>
</dbReference>
<gene>
    <name evidence="3" type="ORF">Mam01_48700</name>
</gene>
<protein>
    <recommendedName>
        <fullName evidence="2">Teneurin-like YD-shell domain-containing protein</fullName>
    </recommendedName>
</protein>
<evidence type="ECO:0000256" key="1">
    <source>
        <dbReference type="ARBA" id="ARBA00022737"/>
    </source>
</evidence>
<dbReference type="NCBIfam" id="TIGR03696">
    <property type="entry name" value="Rhs_assc_core"/>
    <property type="match status" value="1"/>
</dbReference>
<keyword evidence="4" id="KW-1185">Reference proteome</keyword>
<organism evidence="3 4">
    <name type="scientific">Microbispora amethystogenes</name>
    <dbReference type="NCBI Taxonomy" id="1427754"/>
    <lineage>
        <taxon>Bacteria</taxon>
        <taxon>Bacillati</taxon>
        <taxon>Actinomycetota</taxon>
        <taxon>Actinomycetes</taxon>
        <taxon>Streptosporangiales</taxon>
        <taxon>Streptosporangiaceae</taxon>
        <taxon>Microbispora</taxon>
    </lineage>
</organism>
<sequence>MTGRRYGPNGQVTRAFSWDESTGRLTGVTTKTKADTAAPVTAQDDVFSYDIDDAVTKILDKTAASGSSLGQSECFTYDSLHRLTQAWTTTAASCSASSATADGLGIDPYAQTYTWDPVGNLTSLTSNGQTSTYSYPGGGSAPVHPDTTTAITRPNGTDTYGYDNAGQMTSRIVSGKQSTFTYDELGELTEAVVDGKTTDSIYDAGGQRLLRRTPDGKVTLYLGSMELELSSGVVTGKRYYAAGDGSMVALRTPAGLTWLLSGMAGSEQLAIDTTTQAFYRERYLPFGQRRGEDELLLTDRGFLGATEDRSTSLSLLGARFYDPAIAKFLSPDPLLNLASPGLTNAYGYAGGDPINLFDADGLNPALGTTRTGARSLPKSESE</sequence>
<dbReference type="Gene3D" id="2.180.10.10">
    <property type="entry name" value="RHS repeat-associated core"/>
    <property type="match status" value="1"/>
</dbReference>
<dbReference type="InterPro" id="IPR022385">
    <property type="entry name" value="Rhs_assc_core"/>
</dbReference>
<evidence type="ECO:0000313" key="3">
    <source>
        <dbReference type="EMBL" id="GIH34706.1"/>
    </source>
</evidence>
<name>A0ABQ4FIP9_9ACTN</name>
<feature type="domain" description="Teneurin-like YD-shell" evidence="2">
    <location>
        <begin position="16"/>
        <end position="354"/>
    </location>
</feature>